<dbReference type="EMBL" id="BAAABM010000070">
    <property type="protein sequence ID" value="GAA0371051.1"/>
    <property type="molecule type" value="Genomic_DNA"/>
</dbReference>
<proteinExistence type="predicted"/>
<dbReference type="Proteomes" id="UP001501822">
    <property type="component" value="Unassembled WGS sequence"/>
</dbReference>
<sequence>MSEDREAWGTLLEAGFLHALREAHTEATLAVFGAMSRAAGFKERSFGTGAFDVLETQLDRVFHLGEFAPDPAEGDDDPLTAMVSRENLNGSPGWRYGRYRILLKRHRFGAVRAIRWDRDSYTKQAVARQEFPDDPQLTLDFALGPVRDTDDVVTLVLAHSATEEPLEMELFLGRPRLNADGGPAWHWLRQLTDDTLGADRRRRLVPSTLPLWADDEADVPLRLHGRRAGGGETSIETAQ</sequence>
<organism evidence="1 2">
    <name type="scientific">Actinoallomurus spadix</name>
    <dbReference type="NCBI Taxonomy" id="79912"/>
    <lineage>
        <taxon>Bacteria</taxon>
        <taxon>Bacillati</taxon>
        <taxon>Actinomycetota</taxon>
        <taxon>Actinomycetes</taxon>
        <taxon>Streptosporangiales</taxon>
        <taxon>Thermomonosporaceae</taxon>
        <taxon>Actinoallomurus</taxon>
    </lineage>
</organism>
<comment type="caution">
    <text evidence="1">The sequence shown here is derived from an EMBL/GenBank/DDBJ whole genome shotgun (WGS) entry which is preliminary data.</text>
</comment>
<reference evidence="1 2" key="1">
    <citation type="journal article" date="2019" name="Int. J. Syst. Evol. Microbiol.">
        <title>The Global Catalogue of Microorganisms (GCM) 10K type strain sequencing project: providing services to taxonomists for standard genome sequencing and annotation.</title>
        <authorList>
            <consortium name="The Broad Institute Genomics Platform"/>
            <consortium name="The Broad Institute Genome Sequencing Center for Infectious Disease"/>
            <person name="Wu L."/>
            <person name="Ma J."/>
        </authorList>
    </citation>
    <scope>NUCLEOTIDE SEQUENCE [LARGE SCALE GENOMIC DNA]</scope>
    <source>
        <strain evidence="1 2">JCM 3146</strain>
    </source>
</reference>
<accession>A0ABN0XRH1</accession>
<gene>
    <name evidence="1" type="ORF">GCM10010151_71200</name>
</gene>
<evidence type="ECO:0000313" key="1">
    <source>
        <dbReference type="EMBL" id="GAA0371051.1"/>
    </source>
</evidence>
<evidence type="ECO:0000313" key="2">
    <source>
        <dbReference type="Proteomes" id="UP001501822"/>
    </source>
</evidence>
<name>A0ABN0XRH1_9ACTN</name>
<protein>
    <submittedName>
        <fullName evidence="1">Uncharacterized protein</fullName>
    </submittedName>
</protein>
<keyword evidence="2" id="KW-1185">Reference proteome</keyword>
<dbReference type="RefSeq" id="WP_252808572.1">
    <property type="nucleotide sequence ID" value="NZ_BAAABM010000070.1"/>
</dbReference>